<comment type="caution">
    <text evidence="2">The sequence shown here is derived from an EMBL/GenBank/DDBJ whole genome shotgun (WGS) entry which is preliminary data.</text>
</comment>
<reference evidence="2 3" key="1">
    <citation type="submission" date="2019-01" db="EMBL/GenBank/DDBJ databases">
        <title>Sequencing of cultivated peanut Arachis hypogaea provides insights into genome evolution and oil improvement.</title>
        <authorList>
            <person name="Chen X."/>
        </authorList>
    </citation>
    <scope>NUCLEOTIDE SEQUENCE [LARGE SCALE GENOMIC DNA]</scope>
    <source>
        <strain evidence="3">cv. Fuhuasheng</strain>
        <tissue evidence="2">Leaves</tissue>
    </source>
</reference>
<dbReference type="STRING" id="3818.A0A445CQU1"/>
<evidence type="ECO:0000256" key="1">
    <source>
        <dbReference type="SAM" id="Phobius"/>
    </source>
</evidence>
<dbReference type="EMBL" id="SDMP01000006">
    <property type="protein sequence ID" value="RYR53277.1"/>
    <property type="molecule type" value="Genomic_DNA"/>
</dbReference>
<accession>A0A445CQU1</accession>
<feature type="transmembrane region" description="Helical" evidence="1">
    <location>
        <begin position="12"/>
        <end position="32"/>
    </location>
</feature>
<sequence>MSLQGSHFTAHLLCLLFLRLSCLFVLFFSLSLNPYSPPPASRNLASFSSFGSLLLPLPSFAYSLSSSLSFISSEEPFDFVADEERSIVVMRSSNIFHRKNLFILYSISFGFRVSTQWSYTAGPTRVPDLISRRSGSKFASKKFHASQNEGESVSQNGLLLVSKFHRKNLFIFYSISSGFLVSAQWSCTASPARENVGCYEVCLVLILKNAEPVLQMGLGAAEESYLQRPGEAYCIYYLKIGLCGYSSCYCFNHSRDPAKYSSSTARGCERTNGTSKEDLALKLSRLPSMFFVPNDPSEQYWYHHHCIESDLSGIEILSSSSLGSSLDDNNSDGIKLDENVVWKFRFAYGNT</sequence>
<gene>
    <name evidence="2" type="ORF">Ahy_A06g028291</name>
</gene>
<keyword evidence="1" id="KW-1133">Transmembrane helix</keyword>
<evidence type="ECO:0000313" key="3">
    <source>
        <dbReference type="Proteomes" id="UP000289738"/>
    </source>
</evidence>
<name>A0A445CQU1_ARAHY</name>
<proteinExistence type="predicted"/>
<keyword evidence="1" id="KW-0472">Membrane</keyword>
<evidence type="ECO:0000313" key="2">
    <source>
        <dbReference type="EMBL" id="RYR53277.1"/>
    </source>
</evidence>
<keyword evidence="1" id="KW-0812">Transmembrane</keyword>
<dbReference type="Proteomes" id="UP000289738">
    <property type="component" value="Chromosome A06"/>
</dbReference>
<organism evidence="2 3">
    <name type="scientific">Arachis hypogaea</name>
    <name type="common">Peanut</name>
    <dbReference type="NCBI Taxonomy" id="3818"/>
    <lineage>
        <taxon>Eukaryota</taxon>
        <taxon>Viridiplantae</taxon>
        <taxon>Streptophyta</taxon>
        <taxon>Embryophyta</taxon>
        <taxon>Tracheophyta</taxon>
        <taxon>Spermatophyta</taxon>
        <taxon>Magnoliopsida</taxon>
        <taxon>eudicotyledons</taxon>
        <taxon>Gunneridae</taxon>
        <taxon>Pentapetalae</taxon>
        <taxon>rosids</taxon>
        <taxon>fabids</taxon>
        <taxon>Fabales</taxon>
        <taxon>Fabaceae</taxon>
        <taxon>Papilionoideae</taxon>
        <taxon>50 kb inversion clade</taxon>
        <taxon>dalbergioids sensu lato</taxon>
        <taxon>Dalbergieae</taxon>
        <taxon>Pterocarpus clade</taxon>
        <taxon>Arachis</taxon>
    </lineage>
</organism>
<keyword evidence="3" id="KW-1185">Reference proteome</keyword>
<evidence type="ECO:0008006" key="4">
    <source>
        <dbReference type="Google" id="ProtNLM"/>
    </source>
</evidence>
<dbReference type="AlphaFoldDB" id="A0A445CQU1"/>
<protein>
    <recommendedName>
        <fullName evidence="4">C3H1-type domain-containing protein</fullName>
    </recommendedName>
</protein>